<dbReference type="InterPro" id="IPR044068">
    <property type="entry name" value="CB"/>
</dbReference>
<reference evidence="5 6" key="1">
    <citation type="submission" date="2011-02" db="EMBL/GenBank/DDBJ databases">
        <authorList>
            <person name="Nelson K.E."/>
            <person name="Sutton G."/>
            <person name="Torralba M."/>
            <person name="Durkin S."/>
            <person name="Harkins D."/>
            <person name="Montgomery R."/>
            <person name="Ziemer C."/>
            <person name="Klaassens E."/>
            <person name="Ocuiv P."/>
            <person name="Morrison M."/>
        </authorList>
    </citation>
    <scope>NUCLEOTIDE SEQUENCE [LARGE SCALE GENOMIC DNA]</scope>
    <source>
        <strain evidence="5 6">8</strain>
    </source>
</reference>
<sequence>MEKTGITITKRKDGRYVGKFIAEYADNGKAQYHYVYGKTYEEAENKVLIGREIASRYLSGRYITVSKVYREWLNAVVNRVKESTLANYRNKFEKHILPEFGDIPCADLTAGRINAFINKKLADGLSASYVRDIFTVFKTMLKYAQEEYGFRLSLKNVTLPKAEKKQVEKISDEQQKKLVSYLKANMSITAFGNLLSEQHLEN</sequence>
<dbReference type="Proteomes" id="UP000004259">
    <property type="component" value="Unassembled WGS sequence"/>
</dbReference>
<protein>
    <submittedName>
        <fullName evidence="5">Conserved domain protein</fullName>
    </submittedName>
</protein>
<dbReference type="AlphaFoldDB" id="E9S9N1"/>
<dbReference type="InterPro" id="IPR011010">
    <property type="entry name" value="DNA_brk_join_enz"/>
</dbReference>
<dbReference type="RefSeq" id="WP_002847679.1">
    <property type="nucleotide sequence ID" value="NZ_ADKM02000045.1"/>
</dbReference>
<dbReference type="InterPro" id="IPR010998">
    <property type="entry name" value="Integrase_recombinase_N"/>
</dbReference>
<comment type="similarity">
    <text evidence="1">Belongs to the 'phage' integrase family.</text>
</comment>
<dbReference type="GO" id="GO:0015074">
    <property type="term" value="P:DNA integration"/>
    <property type="evidence" value="ECO:0007669"/>
    <property type="project" value="InterPro"/>
</dbReference>
<dbReference type="eggNOG" id="COG0582">
    <property type="taxonomic scope" value="Bacteria"/>
</dbReference>
<evidence type="ECO:0000256" key="1">
    <source>
        <dbReference type="ARBA" id="ARBA00008857"/>
    </source>
</evidence>
<dbReference type="STRING" id="246199.CUS_5127"/>
<organism evidence="5 6">
    <name type="scientific">Ruminococcus albus 8</name>
    <dbReference type="NCBI Taxonomy" id="246199"/>
    <lineage>
        <taxon>Bacteria</taxon>
        <taxon>Bacillati</taxon>
        <taxon>Bacillota</taxon>
        <taxon>Clostridia</taxon>
        <taxon>Eubacteriales</taxon>
        <taxon>Oscillospiraceae</taxon>
        <taxon>Ruminococcus</taxon>
    </lineage>
</organism>
<evidence type="ECO:0000259" key="4">
    <source>
        <dbReference type="PROSITE" id="PS51900"/>
    </source>
</evidence>
<evidence type="ECO:0000313" key="6">
    <source>
        <dbReference type="Proteomes" id="UP000004259"/>
    </source>
</evidence>
<accession>E9S9N1</accession>
<evidence type="ECO:0000313" key="5">
    <source>
        <dbReference type="EMBL" id="EGC03997.1"/>
    </source>
</evidence>
<evidence type="ECO:0000256" key="3">
    <source>
        <dbReference type="PROSITE-ProRule" id="PRU01248"/>
    </source>
</evidence>
<comment type="caution">
    <text evidence="5">The sequence shown here is derived from an EMBL/GenBank/DDBJ whole genome shotgun (WGS) entry which is preliminary data.</text>
</comment>
<evidence type="ECO:0000256" key="2">
    <source>
        <dbReference type="ARBA" id="ARBA00023125"/>
    </source>
</evidence>
<feature type="domain" description="Core-binding (CB)" evidence="4">
    <location>
        <begin position="63"/>
        <end position="145"/>
    </location>
</feature>
<keyword evidence="6" id="KW-1185">Reference proteome</keyword>
<gene>
    <name evidence="5" type="ORF">CUS_5127</name>
</gene>
<proteinExistence type="inferred from homology"/>
<dbReference type="Pfam" id="PF14659">
    <property type="entry name" value="Phage_int_SAM_3"/>
    <property type="match status" value="1"/>
</dbReference>
<dbReference type="SUPFAM" id="SSF56349">
    <property type="entry name" value="DNA breaking-rejoining enzymes"/>
    <property type="match status" value="1"/>
</dbReference>
<dbReference type="EMBL" id="ADKM02000045">
    <property type="protein sequence ID" value="EGC03997.1"/>
    <property type="molecule type" value="Genomic_DNA"/>
</dbReference>
<name>E9S9N1_RUMAL</name>
<dbReference type="Gene3D" id="1.10.150.130">
    <property type="match status" value="1"/>
</dbReference>
<dbReference type="GO" id="GO:0003677">
    <property type="term" value="F:DNA binding"/>
    <property type="evidence" value="ECO:0007669"/>
    <property type="project" value="UniProtKB-UniRule"/>
</dbReference>
<dbReference type="PROSITE" id="PS51900">
    <property type="entry name" value="CB"/>
    <property type="match status" value="1"/>
</dbReference>
<dbReference type="InterPro" id="IPR004107">
    <property type="entry name" value="Integrase_SAM-like_N"/>
</dbReference>
<keyword evidence="2 3" id="KW-0238">DNA-binding</keyword>